<accession>A0ABV2AVM7</accession>
<dbReference type="Gene3D" id="1.10.10.10">
    <property type="entry name" value="Winged helix-like DNA-binding domain superfamily/Winged helix DNA-binding domain"/>
    <property type="match status" value="1"/>
</dbReference>
<sequence>AKSAVAYTIKRLEEQVDFPILDSNNYRTKLTLQGEALIEKAQNLLLESDKLKKEIRNIANGVE</sequence>
<comment type="caution">
    <text evidence="1">The sequence shown here is derived from an EMBL/GenBank/DDBJ whole genome shotgun (WGS) entry which is preliminary data.</text>
</comment>
<name>A0ABV2AVM7_9EUKA</name>
<evidence type="ECO:0008006" key="3">
    <source>
        <dbReference type="Google" id="ProtNLM"/>
    </source>
</evidence>
<dbReference type="SUPFAM" id="SSF46785">
    <property type="entry name" value="Winged helix' DNA-binding domain"/>
    <property type="match status" value="1"/>
</dbReference>
<proteinExistence type="predicted"/>
<keyword evidence="2" id="KW-1185">Reference proteome</keyword>
<feature type="non-terminal residue" evidence="1">
    <location>
        <position position="63"/>
    </location>
</feature>
<protein>
    <recommendedName>
        <fullName evidence="3">LysR family transcriptional regulator</fullName>
    </recommendedName>
</protein>
<dbReference type="InterPro" id="IPR036388">
    <property type="entry name" value="WH-like_DNA-bd_sf"/>
</dbReference>
<feature type="non-terminal residue" evidence="1">
    <location>
        <position position="1"/>
    </location>
</feature>
<dbReference type="Proteomes" id="UP001439008">
    <property type="component" value="Unassembled WGS sequence"/>
</dbReference>
<organism evidence="1 2">
    <name type="scientific">Bonamia ostreae</name>
    <dbReference type="NCBI Taxonomy" id="126728"/>
    <lineage>
        <taxon>Eukaryota</taxon>
        <taxon>Sar</taxon>
        <taxon>Rhizaria</taxon>
        <taxon>Endomyxa</taxon>
        <taxon>Ascetosporea</taxon>
        <taxon>Haplosporida</taxon>
        <taxon>Bonamia</taxon>
    </lineage>
</organism>
<evidence type="ECO:0000313" key="1">
    <source>
        <dbReference type="EMBL" id="MES1923657.1"/>
    </source>
</evidence>
<evidence type="ECO:0000313" key="2">
    <source>
        <dbReference type="Proteomes" id="UP001439008"/>
    </source>
</evidence>
<dbReference type="InterPro" id="IPR036390">
    <property type="entry name" value="WH_DNA-bd_sf"/>
</dbReference>
<dbReference type="EMBL" id="JBDODL010007499">
    <property type="protein sequence ID" value="MES1923657.1"/>
    <property type="molecule type" value="Genomic_DNA"/>
</dbReference>
<reference evidence="1 2" key="1">
    <citation type="journal article" date="2024" name="BMC Biol.">
        <title>Comparative genomics of Ascetosporea gives new insight into the evolutionary basis for animal parasitism in Rhizaria.</title>
        <authorList>
            <person name="Hiltunen Thoren M."/>
            <person name="Onut-Brannstrom I."/>
            <person name="Alfjorden A."/>
            <person name="Peckova H."/>
            <person name="Swords F."/>
            <person name="Hooper C."/>
            <person name="Holzer A.S."/>
            <person name="Bass D."/>
            <person name="Burki F."/>
        </authorList>
    </citation>
    <scope>NUCLEOTIDE SEQUENCE [LARGE SCALE GENOMIC DNA]</scope>
    <source>
        <strain evidence="1">20-A016</strain>
    </source>
</reference>
<gene>
    <name evidence="1" type="ORF">MHBO_005275</name>
</gene>